<reference evidence="12 13" key="1">
    <citation type="submission" date="2024-02" db="EMBL/GenBank/DDBJ databases">
        <title>New especies of Spiribacter isolated from saline water.</title>
        <authorList>
            <person name="Leon M.J."/>
            <person name="De La Haba R."/>
            <person name="Sanchez-Porro C."/>
            <person name="Ventosa A."/>
        </authorList>
    </citation>
    <scope>NUCLEOTIDE SEQUENCE [LARGE SCALE GENOMIC DNA]</scope>
    <source>
        <strain evidence="13">ag22IC6-390</strain>
    </source>
</reference>
<evidence type="ECO:0000256" key="7">
    <source>
        <dbReference type="ARBA" id="ARBA00023065"/>
    </source>
</evidence>
<dbReference type="InterPro" id="IPR038770">
    <property type="entry name" value="Na+/solute_symporter_sf"/>
</dbReference>
<feature type="transmembrane region" description="Helical" evidence="10">
    <location>
        <begin position="336"/>
        <end position="354"/>
    </location>
</feature>
<dbReference type="EMBL" id="JBAKFM010000004">
    <property type="protein sequence ID" value="MEX0469777.1"/>
    <property type="molecule type" value="Genomic_DNA"/>
</dbReference>
<dbReference type="InterPro" id="IPR006153">
    <property type="entry name" value="Cation/H_exchanger_TM"/>
</dbReference>
<feature type="transmembrane region" description="Helical" evidence="10">
    <location>
        <begin position="307"/>
        <end position="324"/>
    </location>
</feature>
<keyword evidence="9" id="KW-0739">Sodium transport</keyword>
<feature type="transmembrane region" description="Helical" evidence="10">
    <location>
        <begin position="195"/>
        <end position="218"/>
    </location>
</feature>
<evidence type="ECO:0000256" key="1">
    <source>
        <dbReference type="ARBA" id="ARBA00004141"/>
    </source>
</evidence>
<evidence type="ECO:0000313" key="12">
    <source>
        <dbReference type="EMBL" id="MEX0469777.1"/>
    </source>
</evidence>
<keyword evidence="5 10" id="KW-1133">Transmembrane helix</keyword>
<keyword evidence="6" id="KW-0915">Sodium</keyword>
<evidence type="ECO:0000313" key="13">
    <source>
        <dbReference type="Proteomes" id="UP001556709"/>
    </source>
</evidence>
<name>A0ABV3TDP8_9GAMM</name>
<keyword evidence="7" id="KW-0406">Ion transport</keyword>
<evidence type="ECO:0000256" key="10">
    <source>
        <dbReference type="SAM" id="Phobius"/>
    </source>
</evidence>
<feature type="transmembrane region" description="Helical" evidence="10">
    <location>
        <begin position="12"/>
        <end position="28"/>
    </location>
</feature>
<comment type="caution">
    <text evidence="12">The sequence shown here is derived from an EMBL/GenBank/DDBJ whole genome shotgun (WGS) entry which is preliminary data.</text>
</comment>
<proteinExistence type="predicted"/>
<evidence type="ECO:0000256" key="6">
    <source>
        <dbReference type="ARBA" id="ARBA00023053"/>
    </source>
</evidence>
<dbReference type="Proteomes" id="UP001556709">
    <property type="component" value="Unassembled WGS sequence"/>
</dbReference>
<dbReference type="PANTHER" id="PTHR43562:SF3">
    <property type="entry name" value="SODIUM ION_PROTON EXCHANGER (EUROFUNG)"/>
    <property type="match status" value="1"/>
</dbReference>
<evidence type="ECO:0000256" key="4">
    <source>
        <dbReference type="ARBA" id="ARBA00022692"/>
    </source>
</evidence>
<evidence type="ECO:0000256" key="8">
    <source>
        <dbReference type="ARBA" id="ARBA00023136"/>
    </source>
</evidence>
<keyword evidence="2" id="KW-0813">Transport</keyword>
<dbReference type="PANTHER" id="PTHR43562">
    <property type="entry name" value="NAPA-TYPE SODIUM/HYDROGEN ANTIPORTER"/>
    <property type="match status" value="1"/>
</dbReference>
<comment type="subcellular location">
    <subcellularLocation>
        <location evidence="1">Membrane</location>
        <topology evidence="1">Multi-pass membrane protein</topology>
    </subcellularLocation>
</comment>
<feature type="transmembrane region" description="Helical" evidence="10">
    <location>
        <begin position="169"/>
        <end position="188"/>
    </location>
</feature>
<feature type="transmembrane region" description="Helical" evidence="10">
    <location>
        <begin position="238"/>
        <end position="271"/>
    </location>
</feature>
<feature type="transmembrane region" description="Helical" evidence="10">
    <location>
        <begin position="283"/>
        <end position="301"/>
    </location>
</feature>
<evidence type="ECO:0000256" key="2">
    <source>
        <dbReference type="ARBA" id="ARBA00022448"/>
    </source>
</evidence>
<keyword evidence="8 10" id="KW-0472">Membrane</keyword>
<dbReference type="Pfam" id="PF00999">
    <property type="entry name" value="Na_H_Exchanger"/>
    <property type="match status" value="1"/>
</dbReference>
<feature type="domain" description="Cation/H+ exchanger transmembrane" evidence="11">
    <location>
        <begin position="22"/>
        <end position="399"/>
    </location>
</feature>
<feature type="transmembrane region" description="Helical" evidence="10">
    <location>
        <begin position="100"/>
        <end position="121"/>
    </location>
</feature>
<accession>A0ABV3TDP8</accession>
<feature type="transmembrane region" description="Helical" evidence="10">
    <location>
        <begin position="374"/>
        <end position="395"/>
    </location>
</feature>
<keyword evidence="3" id="KW-0050">Antiport</keyword>
<evidence type="ECO:0000256" key="3">
    <source>
        <dbReference type="ARBA" id="ARBA00022449"/>
    </source>
</evidence>
<feature type="transmembrane region" description="Helical" evidence="10">
    <location>
        <begin position="34"/>
        <end position="51"/>
    </location>
</feature>
<evidence type="ECO:0000256" key="9">
    <source>
        <dbReference type="ARBA" id="ARBA00023201"/>
    </source>
</evidence>
<organism evidence="12 13">
    <name type="scientific">Spiribacter pallidus</name>
    <dbReference type="NCBI Taxonomy" id="1987936"/>
    <lineage>
        <taxon>Bacteria</taxon>
        <taxon>Pseudomonadati</taxon>
        <taxon>Pseudomonadota</taxon>
        <taxon>Gammaproteobacteria</taxon>
        <taxon>Chromatiales</taxon>
        <taxon>Ectothiorhodospiraceae</taxon>
        <taxon>Spiribacter</taxon>
    </lineage>
</organism>
<sequence length="406" mass="41768">MPIEASAAPDGLLVLLVGGATLAAVVIRHLCQRLALPALVGYIAIGLALRGTDRLIPILREPVLAAFELLAALGLVALLFRVGLNSDPRRLLQKLPSASLIWAVSVFTSGLAGFAAARWVGFDTLPSLVAGVALTATSIGVALPPWQEANALNSDSGALVLDVAELDDISGVVLMALLLSLIPAISAGGALEWTVLGLIGAGLLASLAAFAVACWLFAHYLEPPLARFLASRERPPARMLVVVALGSLIAALAGMLGFSLAVGALFAGLIFSKAPRRVRQDRAYIVLYDFLSPFFFIGIGLKLSPDALVGALGAGAVLLVAAVVGKLGGVMLPAQWAAPPGAALPLGLSMVPRAEIAMVIVDQAGRYGDDVVPATLYGAMVLVVLATCAITPALIQRLLARRGALD</sequence>
<gene>
    <name evidence="12" type="ORF">V6X73_08560</name>
</gene>
<keyword evidence="4 10" id="KW-0812">Transmembrane</keyword>
<protein>
    <submittedName>
        <fullName evidence="12">Cation:proton antiporter</fullName>
    </submittedName>
</protein>
<dbReference type="RefSeq" id="WP_367959490.1">
    <property type="nucleotide sequence ID" value="NZ_JBAKFK010000004.1"/>
</dbReference>
<dbReference type="Gene3D" id="1.20.1530.20">
    <property type="match status" value="1"/>
</dbReference>
<keyword evidence="13" id="KW-1185">Reference proteome</keyword>
<feature type="transmembrane region" description="Helical" evidence="10">
    <location>
        <begin position="63"/>
        <end position="80"/>
    </location>
</feature>
<evidence type="ECO:0000256" key="5">
    <source>
        <dbReference type="ARBA" id="ARBA00022989"/>
    </source>
</evidence>
<evidence type="ECO:0000259" key="11">
    <source>
        <dbReference type="Pfam" id="PF00999"/>
    </source>
</evidence>